<evidence type="ECO:0000313" key="2">
    <source>
        <dbReference type="EMBL" id="KAL1567348.1"/>
    </source>
</evidence>
<feature type="domain" description="F-box" evidence="1">
    <location>
        <begin position="42"/>
        <end position="90"/>
    </location>
</feature>
<comment type="caution">
    <text evidence="2">The sequence shown here is derived from an EMBL/GenBank/DDBJ whole genome shotgun (WGS) entry which is preliminary data.</text>
</comment>
<proteinExistence type="predicted"/>
<dbReference type="PANTHER" id="PTHR34049">
    <property type="entry name" value="F-BOX PROTEIN SKIP27"/>
    <property type="match status" value="1"/>
</dbReference>
<dbReference type="SUPFAM" id="SSF81383">
    <property type="entry name" value="F-box domain"/>
    <property type="match status" value="1"/>
</dbReference>
<organism evidence="2 3">
    <name type="scientific">Salvia divinorum</name>
    <name type="common">Maria pastora</name>
    <name type="synonym">Diviner's sage</name>
    <dbReference type="NCBI Taxonomy" id="28513"/>
    <lineage>
        <taxon>Eukaryota</taxon>
        <taxon>Viridiplantae</taxon>
        <taxon>Streptophyta</taxon>
        <taxon>Embryophyta</taxon>
        <taxon>Tracheophyta</taxon>
        <taxon>Spermatophyta</taxon>
        <taxon>Magnoliopsida</taxon>
        <taxon>eudicotyledons</taxon>
        <taxon>Gunneridae</taxon>
        <taxon>Pentapetalae</taxon>
        <taxon>asterids</taxon>
        <taxon>lamiids</taxon>
        <taxon>Lamiales</taxon>
        <taxon>Lamiaceae</taxon>
        <taxon>Nepetoideae</taxon>
        <taxon>Mentheae</taxon>
        <taxon>Salviinae</taxon>
        <taxon>Salvia</taxon>
        <taxon>Salvia subgen. Calosphace</taxon>
    </lineage>
</organism>
<protein>
    <submittedName>
        <fullName evidence="2">F-box protein-like protein</fullName>
    </submittedName>
</protein>
<keyword evidence="3" id="KW-1185">Reference proteome</keyword>
<dbReference type="AlphaFoldDB" id="A0ABD1IHQ4"/>
<dbReference type="InterPro" id="IPR045286">
    <property type="entry name" value="FBS1-like"/>
</dbReference>
<reference evidence="2 3" key="1">
    <citation type="submission" date="2024-06" db="EMBL/GenBank/DDBJ databases">
        <title>A chromosome level genome sequence of Diviner's sage (Salvia divinorum).</title>
        <authorList>
            <person name="Ford S.A."/>
            <person name="Ro D.-K."/>
            <person name="Ness R.W."/>
            <person name="Phillips M.A."/>
        </authorList>
    </citation>
    <scope>NUCLEOTIDE SEQUENCE [LARGE SCALE GENOMIC DNA]</scope>
    <source>
        <strain evidence="2">SAF-2024a</strain>
        <tissue evidence="2">Leaf</tissue>
    </source>
</reference>
<evidence type="ECO:0000313" key="3">
    <source>
        <dbReference type="Proteomes" id="UP001567538"/>
    </source>
</evidence>
<dbReference type="PROSITE" id="PS50181">
    <property type="entry name" value="FBOX"/>
    <property type="match status" value="1"/>
</dbReference>
<dbReference type="EMBL" id="JBEAFC010000002">
    <property type="protein sequence ID" value="KAL1567348.1"/>
    <property type="molecule type" value="Genomic_DNA"/>
</dbReference>
<dbReference type="PANTHER" id="PTHR34049:SF1">
    <property type="entry name" value="F-BOX PROTEIN SKIP27"/>
    <property type="match status" value="1"/>
</dbReference>
<dbReference type="InterPro" id="IPR036047">
    <property type="entry name" value="F-box-like_dom_sf"/>
</dbReference>
<name>A0ABD1IHQ4_SALDI</name>
<dbReference type="InterPro" id="IPR001810">
    <property type="entry name" value="F-box_dom"/>
</dbReference>
<dbReference type="Proteomes" id="UP001567538">
    <property type="component" value="Unassembled WGS sequence"/>
</dbReference>
<sequence>MAFVKKYGHEGYGMRVVRTTSFGRKRVALSNTICTDFDGSGKSVLEDLPQEILIRILCGVEHEDLESLLLASKTMRDAAVIAKRTHFAYNTPSKRVNKFELVETPQAPKLQHSSCRRLSFQKLVGISVCLFASHQSRRERVGHQIN</sequence>
<evidence type="ECO:0000259" key="1">
    <source>
        <dbReference type="PROSITE" id="PS50181"/>
    </source>
</evidence>
<gene>
    <name evidence="2" type="ORF">AAHA92_02837</name>
</gene>
<accession>A0ABD1IHQ4</accession>